<protein>
    <submittedName>
        <fullName evidence="2">Uncharacterized protein</fullName>
    </submittedName>
</protein>
<feature type="transmembrane region" description="Helical" evidence="1">
    <location>
        <begin position="27"/>
        <end position="45"/>
    </location>
</feature>
<dbReference type="Pfam" id="PF04143">
    <property type="entry name" value="Sulf_transp"/>
    <property type="match status" value="1"/>
</dbReference>
<evidence type="ECO:0000256" key="1">
    <source>
        <dbReference type="SAM" id="Phobius"/>
    </source>
</evidence>
<feature type="transmembrane region" description="Helical" evidence="1">
    <location>
        <begin position="65"/>
        <end position="84"/>
    </location>
</feature>
<dbReference type="AlphaFoldDB" id="A0A3B0ZRK4"/>
<feature type="transmembrane region" description="Helical" evidence="1">
    <location>
        <begin position="90"/>
        <end position="106"/>
    </location>
</feature>
<gene>
    <name evidence="2" type="ORF">MNBD_GAMMA21-1793</name>
</gene>
<keyword evidence="1" id="KW-1133">Transmembrane helix</keyword>
<evidence type="ECO:0000313" key="2">
    <source>
        <dbReference type="EMBL" id="VAW90713.1"/>
    </source>
</evidence>
<keyword evidence="1" id="KW-0812">Transmembrane</keyword>
<name>A0A3B0ZRK4_9ZZZZ</name>
<dbReference type="InterPro" id="IPR007272">
    <property type="entry name" value="Sulf_transp_TsuA/YedE"/>
</dbReference>
<organism evidence="2">
    <name type="scientific">hydrothermal vent metagenome</name>
    <dbReference type="NCBI Taxonomy" id="652676"/>
    <lineage>
        <taxon>unclassified sequences</taxon>
        <taxon>metagenomes</taxon>
        <taxon>ecological metagenomes</taxon>
    </lineage>
</organism>
<dbReference type="EMBL" id="UOFR01000003">
    <property type="protein sequence ID" value="VAW90713.1"/>
    <property type="molecule type" value="Genomic_DNA"/>
</dbReference>
<reference evidence="2" key="1">
    <citation type="submission" date="2018-06" db="EMBL/GenBank/DDBJ databases">
        <authorList>
            <person name="Zhirakovskaya E."/>
        </authorList>
    </citation>
    <scope>NUCLEOTIDE SEQUENCE</scope>
</reference>
<accession>A0A3B0ZRK4</accession>
<sequence>MGLVLSFTGFSDFESIHNMFIFSDLRLLYLFIATLMLSALGFAILTRQIKLNKKPVTSGTVPGSIMFGIGWALTGACPSIALVQIGEGKMAALFTVLGIFFGVWVYRKLSTSTLKLDKGVCGED</sequence>
<proteinExistence type="predicted"/>
<keyword evidence="1" id="KW-0472">Membrane</keyword>